<dbReference type="PROSITE" id="PS51505">
    <property type="entry name" value="SCA7"/>
    <property type="match status" value="1"/>
</dbReference>
<evidence type="ECO:0000313" key="3">
    <source>
        <dbReference type="EMBL" id="CAK5273914.1"/>
    </source>
</evidence>
<feature type="region of interest" description="Disordered" evidence="1">
    <location>
        <begin position="239"/>
        <end position="260"/>
    </location>
</feature>
<feature type="domain" description="SCA7" evidence="2">
    <location>
        <begin position="138"/>
        <end position="204"/>
    </location>
</feature>
<accession>A0AAD2HC18</accession>
<proteinExistence type="predicted"/>
<dbReference type="InterPro" id="IPR037804">
    <property type="entry name" value="SGF73"/>
</dbReference>
<dbReference type="GO" id="GO:1904802">
    <property type="term" value="P:RITS complex assembly"/>
    <property type="evidence" value="ECO:0007669"/>
    <property type="project" value="TreeGrafter"/>
</dbReference>
<keyword evidence="4" id="KW-1185">Reference proteome</keyword>
<dbReference type="AlphaFoldDB" id="A0AAD2HC18"/>
<dbReference type="EMBL" id="CAVNYO010000399">
    <property type="protein sequence ID" value="CAK5273914.1"/>
    <property type="molecule type" value="Genomic_DNA"/>
</dbReference>
<organism evidence="3 4">
    <name type="scientific">Mycena citricolor</name>
    <dbReference type="NCBI Taxonomy" id="2018698"/>
    <lineage>
        <taxon>Eukaryota</taxon>
        <taxon>Fungi</taxon>
        <taxon>Dikarya</taxon>
        <taxon>Basidiomycota</taxon>
        <taxon>Agaricomycotina</taxon>
        <taxon>Agaricomycetes</taxon>
        <taxon>Agaricomycetidae</taxon>
        <taxon>Agaricales</taxon>
        <taxon>Marasmiineae</taxon>
        <taxon>Mycenaceae</taxon>
        <taxon>Mycena</taxon>
    </lineage>
</organism>
<gene>
    <name evidence="3" type="ORF">MYCIT1_LOCUS20731</name>
</gene>
<dbReference type="InterPro" id="IPR013243">
    <property type="entry name" value="SCA7_dom"/>
</dbReference>
<feature type="region of interest" description="Disordered" evidence="1">
    <location>
        <begin position="91"/>
        <end position="135"/>
    </location>
</feature>
<dbReference type="PANTHER" id="PTHR47805">
    <property type="entry name" value="SAGA-ASSOCIATED FACTOR 73"/>
    <property type="match status" value="1"/>
</dbReference>
<evidence type="ECO:0000313" key="4">
    <source>
        <dbReference type="Proteomes" id="UP001295794"/>
    </source>
</evidence>
<feature type="compositionally biased region" description="Low complexity" evidence="1">
    <location>
        <begin position="22"/>
        <end position="37"/>
    </location>
</feature>
<dbReference type="PANTHER" id="PTHR47805:SF1">
    <property type="entry name" value="SAGA-ASSOCIATED FACTOR 73"/>
    <property type="match status" value="1"/>
</dbReference>
<evidence type="ECO:0000256" key="1">
    <source>
        <dbReference type="SAM" id="MobiDB-lite"/>
    </source>
</evidence>
<dbReference type="Proteomes" id="UP001295794">
    <property type="component" value="Unassembled WGS sequence"/>
</dbReference>
<feature type="compositionally biased region" description="Basic residues" evidence="1">
    <location>
        <begin position="126"/>
        <end position="135"/>
    </location>
</feature>
<dbReference type="Gene3D" id="6.10.140.1270">
    <property type="match status" value="1"/>
</dbReference>
<dbReference type="GO" id="GO:0031048">
    <property type="term" value="P:regulatory ncRNA-mediated heterochromatin formation"/>
    <property type="evidence" value="ECO:0007669"/>
    <property type="project" value="TreeGrafter"/>
</dbReference>
<feature type="region of interest" description="Disordered" evidence="1">
    <location>
        <begin position="1"/>
        <end position="38"/>
    </location>
</feature>
<feature type="region of interest" description="Disordered" evidence="1">
    <location>
        <begin position="203"/>
        <end position="226"/>
    </location>
</feature>
<protein>
    <recommendedName>
        <fullName evidence="2">SCA7 domain-containing protein</fullName>
    </recommendedName>
</protein>
<dbReference type="Pfam" id="PF08313">
    <property type="entry name" value="SCA7"/>
    <property type="match status" value="1"/>
</dbReference>
<dbReference type="GO" id="GO:0000124">
    <property type="term" value="C:SAGA complex"/>
    <property type="evidence" value="ECO:0007669"/>
    <property type="project" value="InterPro"/>
</dbReference>
<evidence type="ECO:0000259" key="2">
    <source>
        <dbReference type="PROSITE" id="PS51505"/>
    </source>
</evidence>
<feature type="compositionally biased region" description="Low complexity" evidence="1">
    <location>
        <begin position="243"/>
        <end position="260"/>
    </location>
</feature>
<feature type="compositionally biased region" description="Basic and acidic residues" evidence="1">
    <location>
        <begin position="99"/>
        <end position="108"/>
    </location>
</feature>
<sequence length="360" mass="38494">MALKLKPPSEPSPTPFAWDEIPSPSSSTGSSSLSSPPTAWLSARDMKLFGAQPMTATSDIGLVKCNDCDKPILRSFMAEHAVACAQLRVGGKNTGKHKSGADLDDLKKGSKKRKASAEPSDPSLPPKKKSKPATKIMKGRMKGPIDYDQHCGVINDKGLPCSRSLTCKSHSMGAKRAVEGRSRKYDDLLLDWNRAHNPNFVEPVKRETKAEKKEKRDKEKAEKKKLAEEQAVALGVALGVDPSTNKKGSGTGTKKSGKKASAAIRMAAGDDAPENLDDIDSEAELDELVHSVREATAKGIIGAPLAIPCDASAWFVQRRERLRCCRDLLVGALSNSNSNLSMGMGMGSIAGRSSLGMARS</sequence>
<dbReference type="GO" id="GO:0006357">
    <property type="term" value="P:regulation of transcription by RNA polymerase II"/>
    <property type="evidence" value="ECO:0007669"/>
    <property type="project" value="TreeGrafter"/>
</dbReference>
<comment type="caution">
    <text evidence="3">The sequence shown here is derived from an EMBL/GenBank/DDBJ whole genome shotgun (WGS) entry which is preliminary data.</text>
</comment>
<reference evidence="3" key="1">
    <citation type="submission" date="2023-11" db="EMBL/GenBank/DDBJ databases">
        <authorList>
            <person name="De Vega J J."/>
            <person name="De Vega J J."/>
        </authorList>
    </citation>
    <scope>NUCLEOTIDE SEQUENCE</scope>
</reference>
<name>A0AAD2HC18_9AGAR</name>